<dbReference type="Gene3D" id="1.10.150.50">
    <property type="entry name" value="Transcription Factor, Ets-1"/>
    <property type="match status" value="1"/>
</dbReference>
<gene>
    <name evidence="1" type="ORF">F1559_002755</name>
</gene>
<name>A0A7J7IGH9_9RHOD</name>
<organism evidence="1 2">
    <name type="scientific">Cyanidiococcus yangmingshanensis</name>
    <dbReference type="NCBI Taxonomy" id="2690220"/>
    <lineage>
        <taxon>Eukaryota</taxon>
        <taxon>Rhodophyta</taxon>
        <taxon>Bangiophyceae</taxon>
        <taxon>Cyanidiales</taxon>
        <taxon>Cyanidiaceae</taxon>
        <taxon>Cyanidiococcus</taxon>
    </lineage>
</organism>
<evidence type="ECO:0000313" key="2">
    <source>
        <dbReference type="Proteomes" id="UP000530660"/>
    </source>
</evidence>
<reference evidence="1 2" key="1">
    <citation type="journal article" date="2020" name="J. Phycol.">
        <title>Comparative genome analysis reveals Cyanidiococcus gen. nov., a new extremophilic red algal genus sister to Cyanidioschyzon (Cyanidioschyzonaceae, Rhodophyta).</title>
        <authorList>
            <person name="Liu S.-L."/>
            <person name="Chiang Y.-R."/>
            <person name="Yoon H.S."/>
            <person name="Fu H.-Y."/>
        </authorList>
    </citation>
    <scope>NUCLEOTIDE SEQUENCE [LARGE SCALE GENOMIC DNA]</scope>
    <source>
        <strain evidence="1 2">THAL066</strain>
    </source>
</reference>
<dbReference type="AlphaFoldDB" id="A0A7J7IGH9"/>
<proteinExistence type="predicted"/>
<sequence>MLESCRTIPLPIAALVSGPERLRVMLVCGLTVPALLPRMPCDLCQHWRGRKTTLQAQRESSRTFRTFVSVRVIDRGNETRAAANSTHCHAVERRRSCAEITSGAVRITGTVAGATSKIVLMQCRKCHTSLASLTLYEQVRHVECCCLLPEASSDIAQATPEGNEPIECPFCARQLSALSVEWRWRHVDRCAFRAELERLRSSEEEEARKERLRREQVHGPLRRFLLSQGVSRYLNVLVAQNLTLERLFLLRQSDLQLLKIPRSSAERLWQAISALPYRVSIANKGRNVFKKRRERRHLLWSKSRVFERFESMPRGSSRLLELHHSTIDAVNERDMDADVEDPPGSEDTCYYRNGYTQLAAAIIASRKIMASNDQPALQFPQEYASEQMRDSSVEVVDLCGDYDSVEFVSAAPPLVENSSTGRGEKTCCASNGDEEEAHTLENIDADSDADPMLLRFRCAVRADCALYERILLLDCVPLQDIVQSPEVQRLRLPNQRLLQYLEHEGISFSK</sequence>
<keyword evidence="2" id="KW-1185">Reference proteome</keyword>
<protein>
    <submittedName>
        <fullName evidence="1">Uncharacterized protein</fullName>
    </submittedName>
</protein>
<dbReference type="SUPFAM" id="SSF47769">
    <property type="entry name" value="SAM/Pointed domain"/>
    <property type="match status" value="1"/>
</dbReference>
<accession>A0A7J7IGH9</accession>
<dbReference type="EMBL" id="VWRR01000011">
    <property type="protein sequence ID" value="KAF6002215.1"/>
    <property type="molecule type" value="Genomic_DNA"/>
</dbReference>
<evidence type="ECO:0000313" key="1">
    <source>
        <dbReference type="EMBL" id="KAF6002215.1"/>
    </source>
</evidence>
<dbReference type="Proteomes" id="UP000530660">
    <property type="component" value="Unassembled WGS sequence"/>
</dbReference>
<dbReference type="OrthoDB" id="10593182at2759"/>
<comment type="caution">
    <text evidence="1">The sequence shown here is derived from an EMBL/GenBank/DDBJ whole genome shotgun (WGS) entry which is preliminary data.</text>
</comment>
<dbReference type="InterPro" id="IPR013761">
    <property type="entry name" value="SAM/pointed_sf"/>
</dbReference>